<reference evidence="4 5" key="1">
    <citation type="journal article" date="2015" name="Mol. Plant Microbe Interact.">
        <title>Genome, transcriptome, and functional analyses of Penicillium expansum provide new insights into secondary metabolism and pathogenicity.</title>
        <authorList>
            <person name="Ballester A.R."/>
            <person name="Marcet-Houben M."/>
            <person name="Levin E."/>
            <person name="Sela N."/>
            <person name="Selma-Lazaro C."/>
            <person name="Carmona L."/>
            <person name="Wisniewski M."/>
            <person name="Droby S."/>
            <person name="Gonzalez-Candelas L."/>
            <person name="Gabaldon T."/>
        </authorList>
    </citation>
    <scope>NUCLEOTIDE SEQUENCE [LARGE SCALE GENOMIC DNA]</scope>
    <source>
        <strain evidence="4 5">PHI-1</strain>
    </source>
</reference>
<protein>
    <submittedName>
        <fullName evidence="4">Cytochrome P450</fullName>
    </submittedName>
</protein>
<dbReference type="PhylomeDB" id="A0A0A2KCG8"/>
<dbReference type="InterPro" id="IPR001128">
    <property type="entry name" value="Cyt_P450"/>
</dbReference>
<keyword evidence="1" id="KW-0349">Heme</keyword>
<dbReference type="AlphaFoldDB" id="A0A0A2KCG8"/>
<dbReference type="InterPro" id="IPR036396">
    <property type="entry name" value="Cyt_P450_sf"/>
</dbReference>
<evidence type="ECO:0000313" key="4">
    <source>
        <dbReference type="EMBL" id="KGO64566.1"/>
    </source>
</evidence>
<dbReference type="GO" id="GO:0020037">
    <property type="term" value="F:heme binding"/>
    <property type="evidence" value="ECO:0007669"/>
    <property type="project" value="InterPro"/>
</dbReference>
<dbReference type="STRING" id="40296.A0A0A2KCG8"/>
<keyword evidence="5" id="KW-1185">Reference proteome</keyword>
<evidence type="ECO:0000256" key="2">
    <source>
        <dbReference type="ARBA" id="ARBA00023002"/>
    </source>
</evidence>
<organism evidence="4 5">
    <name type="scientific">Penicillium italicum</name>
    <name type="common">Blue mold</name>
    <dbReference type="NCBI Taxonomy" id="40296"/>
    <lineage>
        <taxon>Eukaryota</taxon>
        <taxon>Fungi</taxon>
        <taxon>Dikarya</taxon>
        <taxon>Ascomycota</taxon>
        <taxon>Pezizomycotina</taxon>
        <taxon>Eurotiomycetes</taxon>
        <taxon>Eurotiomycetidae</taxon>
        <taxon>Eurotiales</taxon>
        <taxon>Aspergillaceae</taxon>
        <taxon>Penicillium</taxon>
    </lineage>
</organism>
<dbReference type="PANTHER" id="PTHR24305">
    <property type="entry name" value="CYTOCHROME P450"/>
    <property type="match status" value="1"/>
</dbReference>
<dbReference type="GO" id="GO:0004497">
    <property type="term" value="F:monooxygenase activity"/>
    <property type="evidence" value="ECO:0007669"/>
    <property type="project" value="UniProtKB-KW"/>
</dbReference>
<keyword evidence="2" id="KW-0560">Oxidoreductase</keyword>
<gene>
    <name evidence="4" type="ORF">PITC_094060</name>
</gene>
<evidence type="ECO:0000313" key="5">
    <source>
        <dbReference type="Proteomes" id="UP000030104"/>
    </source>
</evidence>
<proteinExistence type="predicted"/>
<dbReference type="GO" id="GO:0043386">
    <property type="term" value="P:mycotoxin biosynthetic process"/>
    <property type="evidence" value="ECO:0007669"/>
    <property type="project" value="UniProtKB-ARBA"/>
</dbReference>
<dbReference type="SUPFAM" id="SSF48264">
    <property type="entry name" value="Cytochrome P450"/>
    <property type="match status" value="1"/>
</dbReference>
<dbReference type="Gene3D" id="1.10.630.10">
    <property type="entry name" value="Cytochrome P450"/>
    <property type="match status" value="1"/>
</dbReference>
<dbReference type="OrthoDB" id="4330284at2759"/>
<dbReference type="GO" id="GO:0016705">
    <property type="term" value="F:oxidoreductase activity, acting on paired donors, with incorporation or reduction of molecular oxygen"/>
    <property type="evidence" value="ECO:0007669"/>
    <property type="project" value="InterPro"/>
</dbReference>
<sequence>MDSASQMFFDELDRRFVPTGAQFDVTQWMKSLSYDTMGLMTFSRPYGYVQHGRDLHGIMDDVNRANLIIGPEEHRKSPKSPSNANVDGPIADCDFLGGRLHGFHASISGHPDALETVRAELRDKQRTATGLTLPFPQWHELQNLPFLDACIKESLRLDAPFAMPLERVVPAEGATICGHFYPGGTVVGMSPYITNRYKPTWGVDADQWRPSRLLEGEPSHTRKLEASLLSKSPGLGLSGGLTRAPPPARPVPECSDIVVVADIPPVPPIRPPDAVRNEPRASASTSSHLRHRCRRINELPPITLGHSVTCGCEDCRNRRFNRMTPMEEGWPELVR</sequence>
<dbReference type="Pfam" id="PF00067">
    <property type="entry name" value="p450"/>
    <property type="match status" value="1"/>
</dbReference>
<keyword evidence="3" id="KW-0503">Monooxygenase</keyword>
<name>A0A0A2KCG8_PENIT</name>
<evidence type="ECO:0000256" key="3">
    <source>
        <dbReference type="ARBA" id="ARBA00023033"/>
    </source>
</evidence>
<comment type="caution">
    <text evidence="4">The sequence shown here is derived from an EMBL/GenBank/DDBJ whole genome shotgun (WGS) entry which is preliminary data.</text>
</comment>
<dbReference type="Proteomes" id="UP000030104">
    <property type="component" value="Unassembled WGS sequence"/>
</dbReference>
<dbReference type="InterPro" id="IPR050121">
    <property type="entry name" value="Cytochrome_P450_monoxygenase"/>
</dbReference>
<keyword evidence="1" id="KW-0408">Iron</keyword>
<dbReference type="HOGENOM" id="CLU_829241_0_0_1"/>
<accession>A0A0A2KCG8</accession>
<keyword evidence="1" id="KW-0479">Metal-binding</keyword>
<dbReference type="GO" id="GO:0005506">
    <property type="term" value="F:iron ion binding"/>
    <property type="evidence" value="ECO:0007669"/>
    <property type="project" value="InterPro"/>
</dbReference>
<dbReference type="EMBL" id="JQGA01001572">
    <property type="protein sequence ID" value="KGO64566.1"/>
    <property type="molecule type" value="Genomic_DNA"/>
</dbReference>
<dbReference type="PANTHER" id="PTHR24305:SF175">
    <property type="entry name" value="CYTOCHROME P450 MONOOXYGENASE PKFB"/>
    <property type="match status" value="1"/>
</dbReference>
<evidence type="ECO:0000256" key="1">
    <source>
        <dbReference type="ARBA" id="ARBA00022617"/>
    </source>
</evidence>